<protein>
    <submittedName>
        <fullName evidence="2 3">Uncharacterized protein</fullName>
    </submittedName>
</protein>
<dbReference type="Pfam" id="PF17825">
    <property type="entry name" value="DUF5587"/>
    <property type="match status" value="1"/>
</dbReference>
<gene>
    <name evidence="2" type="ORF">CAPTEDRAFT_214310</name>
</gene>
<proteinExistence type="predicted"/>
<evidence type="ECO:0000313" key="2">
    <source>
        <dbReference type="EMBL" id="ELU16146.1"/>
    </source>
</evidence>
<evidence type="ECO:0000313" key="3">
    <source>
        <dbReference type="EnsemblMetazoa" id="CapteP214310"/>
    </source>
</evidence>
<evidence type="ECO:0000256" key="1">
    <source>
        <dbReference type="SAM" id="MobiDB-lite"/>
    </source>
</evidence>
<dbReference type="GO" id="GO:0000794">
    <property type="term" value="C:condensed nuclear chromosome"/>
    <property type="evidence" value="ECO:0007669"/>
    <property type="project" value="InterPro"/>
</dbReference>
<dbReference type="PANTHER" id="PTHR35668">
    <property type="entry name" value="PROTEIN SHORTAGE IN CHIASMATA 1 ORTHOLOG"/>
    <property type="match status" value="1"/>
</dbReference>
<reference evidence="2 4" key="2">
    <citation type="journal article" date="2013" name="Nature">
        <title>Insights into bilaterian evolution from three spiralian genomes.</title>
        <authorList>
            <person name="Simakov O."/>
            <person name="Marletaz F."/>
            <person name="Cho S.J."/>
            <person name="Edsinger-Gonzales E."/>
            <person name="Havlak P."/>
            <person name="Hellsten U."/>
            <person name="Kuo D.H."/>
            <person name="Larsson T."/>
            <person name="Lv J."/>
            <person name="Arendt D."/>
            <person name="Savage R."/>
            <person name="Osoegawa K."/>
            <person name="de Jong P."/>
            <person name="Grimwood J."/>
            <person name="Chapman J.A."/>
            <person name="Shapiro H."/>
            <person name="Aerts A."/>
            <person name="Otillar R.P."/>
            <person name="Terry A.Y."/>
            <person name="Boore J.L."/>
            <person name="Grigoriev I.V."/>
            <person name="Lindberg D.R."/>
            <person name="Seaver E.C."/>
            <person name="Weisblat D.A."/>
            <person name="Putnam N.H."/>
            <person name="Rokhsar D.S."/>
        </authorList>
    </citation>
    <scope>NUCLEOTIDE SEQUENCE</scope>
    <source>
        <strain evidence="2 4">I ESC-2004</strain>
    </source>
</reference>
<dbReference type="HOGENOM" id="CLU_276377_0_0_1"/>
<keyword evidence="4" id="KW-1185">Reference proteome</keyword>
<evidence type="ECO:0000313" key="4">
    <source>
        <dbReference type="Proteomes" id="UP000014760"/>
    </source>
</evidence>
<dbReference type="STRING" id="283909.R7VIM8"/>
<feature type="compositionally biased region" description="Polar residues" evidence="1">
    <location>
        <begin position="398"/>
        <end position="415"/>
    </location>
</feature>
<dbReference type="AlphaFoldDB" id="R7VIM8"/>
<dbReference type="OrthoDB" id="6288492at2759"/>
<reference evidence="3" key="3">
    <citation type="submission" date="2015-06" db="UniProtKB">
        <authorList>
            <consortium name="EnsemblMetazoa"/>
        </authorList>
    </citation>
    <scope>IDENTIFICATION</scope>
</reference>
<dbReference type="GO" id="GO:0016887">
    <property type="term" value="F:ATP hydrolysis activity"/>
    <property type="evidence" value="ECO:0007669"/>
    <property type="project" value="InterPro"/>
</dbReference>
<reference evidence="4" key="1">
    <citation type="submission" date="2012-12" db="EMBL/GenBank/DDBJ databases">
        <authorList>
            <person name="Hellsten U."/>
            <person name="Grimwood J."/>
            <person name="Chapman J.A."/>
            <person name="Shapiro H."/>
            <person name="Aerts A."/>
            <person name="Otillar R.P."/>
            <person name="Terry A.Y."/>
            <person name="Boore J.L."/>
            <person name="Simakov O."/>
            <person name="Marletaz F."/>
            <person name="Cho S.-J."/>
            <person name="Edsinger-Gonzales E."/>
            <person name="Havlak P."/>
            <person name="Kuo D.-H."/>
            <person name="Larsson T."/>
            <person name="Lv J."/>
            <person name="Arendt D."/>
            <person name="Savage R."/>
            <person name="Osoegawa K."/>
            <person name="de Jong P."/>
            <person name="Lindberg D.R."/>
            <person name="Seaver E.C."/>
            <person name="Weisblat D.A."/>
            <person name="Putnam N.H."/>
            <person name="Grigoriev I.V."/>
            <person name="Rokhsar D.S."/>
        </authorList>
    </citation>
    <scope>NUCLEOTIDE SEQUENCE</scope>
    <source>
        <strain evidence="4">I ESC-2004</strain>
    </source>
</reference>
<dbReference type="Proteomes" id="UP000014760">
    <property type="component" value="Unassembled WGS sequence"/>
</dbReference>
<dbReference type="EnsemblMetazoa" id="CapteT214310">
    <property type="protein sequence ID" value="CapteP214310"/>
    <property type="gene ID" value="CapteG214310"/>
</dbReference>
<feature type="region of interest" description="Disordered" evidence="1">
    <location>
        <begin position="446"/>
        <end position="468"/>
    </location>
</feature>
<dbReference type="OMA" id="CKEYLIH"/>
<name>R7VIM8_CAPTE</name>
<dbReference type="GO" id="GO:0000712">
    <property type="term" value="P:resolution of meiotic recombination intermediates"/>
    <property type="evidence" value="ECO:0007669"/>
    <property type="project" value="InterPro"/>
</dbReference>
<dbReference type="EMBL" id="KB293301">
    <property type="protein sequence ID" value="ELU16146.1"/>
    <property type="molecule type" value="Genomic_DNA"/>
</dbReference>
<feature type="region of interest" description="Disordered" evidence="1">
    <location>
        <begin position="1045"/>
        <end position="1072"/>
    </location>
</feature>
<sequence>MPRFLAVDYFAQAVQENNSLMERLQLTAPMLLDEPDQYPHNGRLTTEAATYRKPWCKAPIDRSLLFDRASEEVLGELKKMSSCISSLEPMNCSFNQRNPDFIYSSQNSLTDEELFAADFQHLKQLQLQKNKNQGDFSEDILNKAEHYLEEPIETMIQSSPAKPSLENLLQRLKPQNIPDPLCFETDTKKKSLKCLQPDMKYETEFINQPQRTVSEVFKKENIPVEVDCIEERLVIQEQQNILTQRLSVSQLKALMSSSVEDTETVDLYIRKEASLMFSPDRITDIQRNTFAVETDRCNETPDMKFLEPTIPDKPACIKHSFKDLKDRVQLEVEPLQKDSGKFDLTERLKRRNIKTMQSDLVSSFPKPTKQLLNLPSEKKISPAEWNLVAPEKSKTLETKNSPKTFNKNTTKTGESNQIAKQIVSRNDANAENLKTSVSMDKAHKSLIPIGSGGKQIQPRRPSAMSDPLDNFLKMRGAERAECMKEEVASKVEISPLKTERPKQFTDKPTRNMVSSIVVDVHLSDEYKKLLELLVKHAEPLMKVLKAKGLLPAMQTFIAFTPDVTRYILRQHEKVRKGSDQQGVITPEYEAMVIIHVLTGTMDNLVHCSLSSAISHLRDIYDKNTEQLGAYLEPILRCLFDAHCAHTQSSLLHPKAAAFGRNVTAWLRQQRLALCTFTPKVLVLMKRNTEASLAHMKSTCNLINCLNPCVVRDEKQIPAMLRQHNCIITTSVMKESSSIDMFNLMVDYEFNDMAPCNERQISFIGLKLQIENTVCSAHEVWAAASLNSVPLKQPETKLKRKTTLIASHNIMQQIKLVQILENQNCDLIERNFEEASDTIAFADIIVDPESCVILSKDDVICINVDAFTQRVVMLSEKFTLCWVLLQTTATSSATQSALNFISNIRLAQRLLMDVSLERVLRMEPQELQKKCPWLSLSSAEMSQNVTMHLRKHCNQQQEEQMYSVHSQDQSLDELVSYGPVGQAYTDQVSPDWSPQPQDLRPNAFTRAVMEDSFDVPHNESIIAGFLDDRVVEDVLKNPLEFLQGSSTQWSSRSPFDSPDSGPKAVRATAPVTPQRRREPMQAMHLLPSTQSSSNQQNNRWIHQNFQPSQRIRQGSELSREKFGKILLTPSKKRKLSYEAIPGMKGGQTRLTFL</sequence>
<dbReference type="InterPro" id="IPR039991">
    <property type="entry name" value="SHOC1"/>
</dbReference>
<dbReference type="EMBL" id="AMQN01004361">
    <property type="status" value="NOT_ANNOTATED_CDS"/>
    <property type="molecule type" value="Genomic_DNA"/>
</dbReference>
<dbReference type="PANTHER" id="PTHR35668:SF1">
    <property type="entry name" value="PROTEIN SHORTAGE IN CHIASMATA 1 ORTHOLOG"/>
    <property type="match status" value="1"/>
</dbReference>
<organism evidence="2">
    <name type="scientific">Capitella teleta</name>
    <name type="common">Polychaete worm</name>
    <dbReference type="NCBI Taxonomy" id="283909"/>
    <lineage>
        <taxon>Eukaryota</taxon>
        <taxon>Metazoa</taxon>
        <taxon>Spiralia</taxon>
        <taxon>Lophotrochozoa</taxon>
        <taxon>Annelida</taxon>
        <taxon>Polychaeta</taxon>
        <taxon>Sedentaria</taxon>
        <taxon>Scolecida</taxon>
        <taxon>Capitellidae</taxon>
        <taxon>Capitella</taxon>
    </lineage>
</organism>
<dbReference type="GO" id="GO:0003697">
    <property type="term" value="F:single-stranded DNA binding"/>
    <property type="evidence" value="ECO:0007669"/>
    <property type="project" value="TreeGrafter"/>
</dbReference>
<accession>R7VIM8</accession>
<feature type="region of interest" description="Disordered" evidence="1">
    <location>
        <begin position="394"/>
        <end position="415"/>
    </location>
</feature>